<organism evidence="1 2">
    <name type="scientific">Caulobacter phage Seuss</name>
    <dbReference type="NCBI Taxonomy" id="1675601"/>
    <lineage>
        <taxon>Viruses</taxon>
        <taxon>Duplodnaviria</taxon>
        <taxon>Heunggongvirae</taxon>
        <taxon>Uroviricota</taxon>
        <taxon>Caudoviricetes</taxon>
        <taxon>Seussvirus</taxon>
        <taxon>Seussvirus seuss</taxon>
    </lineage>
</organism>
<proteinExistence type="predicted"/>
<keyword evidence="2" id="KW-1185">Reference proteome</keyword>
<accession>A0A0K1LM10</accession>
<evidence type="ECO:0000313" key="2">
    <source>
        <dbReference type="Proteomes" id="UP000221339"/>
    </source>
</evidence>
<dbReference type="Gene3D" id="3.40.140.10">
    <property type="entry name" value="Cytidine Deaminase, domain 2"/>
    <property type="match status" value="1"/>
</dbReference>
<reference evidence="1 2" key="1">
    <citation type="journal article" date="2015" name="Genome Announc.">
        <title>Complete Genome Sequence of Caulobacter crescentus Siphophage Seuss.</title>
        <authorList>
            <person name="Sloan J.M."/>
            <person name="Keene J.L."/>
            <person name="Cahill J.L."/>
            <person name="Rasche E.S."/>
            <person name="Kuty Everett G.F."/>
        </authorList>
    </citation>
    <scope>NUCLEOTIDE SEQUENCE [LARGE SCALE GENOMIC DNA]</scope>
</reference>
<dbReference type="SUPFAM" id="SSF102712">
    <property type="entry name" value="JAB1/MPN domain"/>
    <property type="match status" value="1"/>
</dbReference>
<name>A0A0K1LM10_9CAUD</name>
<dbReference type="Proteomes" id="UP000221339">
    <property type="component" value="Segment"/>
</dbReference>
<protein>
    <submittedName>
        <fullName evidence="1">Uncharacterized protein</fullName>
    </submittedName>
</protein>
<sequence>MEQLPLLDYAIATWHTHPGATANLSVGDAETFTQWPNMLHAIVGTNGVRWYGVKNGAVINA</sequence>
<gene>
    <name evidence="1" type="ORF">CPT_Seuss26</name>
</gene>
<evidence type="ECO:0000313" key="1">
    <source>
        <dbReference type="EMBL" id="AKU43552.1"/>
    </source>
</evidence>
<dbReference type="EMBL" id="KT001914">
    <property type="protein sequence ID" value="AKU43552.1"/>
    <property type="molecule type" value="Genomic_DNA"/>
</dbReference>